<comment type="caution">
    <text evidence="2">The sequence shown here is derived from an EMBL/GenBank/DDBJ whole genome shotgun (WGS) entry which is preliminary data.</text>
</comment>
<feature type="chain" id="PRO_5042947258" evidence="1">
    <location>
        <begin position="18"/>
        <end position="106"/>
    </location>
</feature>
<organism evidence="2 3">
    <name type="scientific">Corynascus novoguineensis</name>
    <dbReference type="NCBI Taxonomy" id="1126955"/>
    <lineage>
        <taxon>Eukaryota</taxon>
        <taxon>Fungi</taxon>
        <taxon>Dikarya</taxon>
        <taxon>Ascomycota</taxon>
        <taxon>Pezizomycotina</taxon>
        <taxon>Sordariomycetes</taxon>
        <taxon>Sordariomycetidae</taxon>
        <taxon>Sordariales</taxon>
        <taxon>Chaetomiaceae</taxon>
        <taxon>Corynascus</taxon>
    </lineage>
</organism>
<evidence type="ECO:0000313" key="2">
    <source>
        <dbReference type="EMBL" id="KAK4249148.1"/>
    </source>
</evidence>
<dbReference type="AlphaFoldDB" id="A0AAN7CVF7"/>
<reference evidence="2" key="2">
    <citation type="submission" date="2023-05" db="EMBL/GenBank/DDBJ databases">
        <authorList>
            <consortium name="Lawrence Berkeley National Laboratory"/>
            <person name="Steindorff A."/>
            <person name="Hensen N."/>
            <person name="Bonometti L."/>
            <person name="Westerberg I."/>
            <person name="Brannstrom I.O."/>
            <person name="Guillou S."/>
            <person name="Cros-Aarteil S."/>
            <person name="Calhoun S."/>
            <person name="Haridas S."/>
            <person name="Kuo A."/>
            <person name="Mondo S."/>
            <person name="Pangilinan J."/>
            <person name="Riley R."/>
            <person name="Labutti K."/>
            <person name="Andreopoulos B."/>
            <person name="Lipzen A."/>
            <person name="Chen C."/>
            <person name="Yanf M."/>
            <person name="Daum C."/>
            <person name="Ng V."/>
            <person name="Clum A."/>
            <person name="Ohm R."/>
            <person name="Martin F."/>
            <person name="Silar P."/>
            <person name="Natvig D."/>
            <person name="Lalanne C."/>
            <person name="Gautier V."/>
            <person name="Ament-Velasquez S.L."/>
            <person name="Kruys A."/>
            <person name="Hutchinson M.I."/>
            <person name="Powell A.J."/>
            <person name="Barry K."/>
            <person name="Miller A.N."/>
            <person name="Grigoriev I.V."/>
            <person name="Debuchy R."/>
            <person name="Gladieux P."/>
            <person name="Thoren M.H."/>
            <person name="Johannesson H."/>
        </authorList>
    </citation>
    <scope>NUCLEOTIDE SEQUENCE</scope>
    <source>
        <strain evidence="2">CBS 359.72</strain>
    </source>
</reference>
<reference evidence="2" key="1">
    <citation type="journal article" date="2023" name="Mol. Phylogenet. Evol.">
        <title>Genome-scale phylogeny and comparative genomics of the fungal order Sordariales.</title>
        <authorList>
            <person name="Hensen N."/>
            <person name="Bonometti L."/>
            <person name="Westerberg I."/>
            <person name="Brannstrom I.O."/>
            <person name="Guillou S."/>
            <person name="Cros-Aarteil S."/>
            <person name="Calhoun S."/>
            <person name="Haridas S."/>
            <person name="Kuo A."/>
            <person name="Mondo S."/>
            <person name="Pangilinan J."/>
            <person name="Riley R."/>
            <person name="LaButti K."/>
            <person name="Andreopoulos B."/>
            <person name="Lipzen A."/>
            <person name="Chen C."/>
            <person name="Yan M."/>
            <person name="Daum C."/>
            <person name="Ng V."/>
            <person name="Clum A."/>
            <person name="Steindorff A."/>
            <person name="Ohm R.A."/>
            <person name="Martin F."/>
            <person name="Silar P."/>
            <person name="Natvig D.O."/>
            <person name="Lalanne C."/>
            <person name="Gautier V."/>
            <person name="Ament-Velasquez S.L."/>
            <person name="Kruys A."/>
            <person name="Hutchinson M.I."/>
            <person name="Powell A.J."/>
            <person name="Barry K."/>
            <person name="Miller A.N."/>
            <person name="Grigoriev I.V."/>
            <person name="Debuchy R."/>
            <person name="Gladieux P."/>
            <person name="Hiltunen Thoren M."/>
            <person name="Johannesson H."/>
        </authorList>
    </citation>
    <scope>NUCLEOTIDE SEQUENCE</scope>
    <source>
        <strain evidence="2">CBS 359.72</strain>
    </source>
</reference>
<feature type="signal peptide" evidence="1">
    <location>
        <begin position="1"/>
        <end position="17"/>
    </location>
</feature>
<sequence>MKTIATLLVTMAAFASAVLNPIDDAHPALLSTRQTCTYSCGCQEQGGGGGVDPDTAKCCVGGTLGNEGTLCTDMDFATAQAYGRCCGSSGGYVCFQSAPSCPPVTL</sequence>
<evidence type="ECO:0000313" key="3">
    <source>
        <dbReference type="Proteomes" id="UP001303647"/>
    </source>
</evidence>
<protein>
    <submittedName>
        <fullName evidence="2">Uncharacterized protein</fullName>
    </submittedName>
</protein>
<gene>
    <name evidence="2" type="ORF">C7999DRAFT_39707</name>
</gene>
<keyword evidence="3" id="KW-1185">Reference proteome</keyword>
<dbReference type="Proteomes" id="UP001303647">
    <property type="component" value="Unassembled WGS sequence"/>
</dbReference>
<accession>A0AAN7CVF7</accession>
<name>A0AAN7CVF7_9PEZI</name>
<keyword evidence="1" id="KW-0732">Signal</keyword>
<dbReference type="EMBL" id="MU857627">
    <property type="protein sequence ID" value="KAK4249148.1"/>
    <property type="molecule type" value="Genomic_DNA"/>
</dbReference>
<proteinExistence type="predicted"/>
<evidence type="ECO:0000256" key="1">
    <source>
        <dbReference type="SAM" id="SignalP"/>
    </source>
</evidence>